<keyword evidence="8" id="KW-0406">Ion transport</keyword>
<keyword evidence="2" id="KW-0813">Transport</keyword>
<keyword evidence="5" id="KW-0547">Nucleotide-binding</keyword>
<evidence type="ECO:0000256" key="4">
    <source>
        <dbReference type="ARBA" id="ARBA00022496"/>
    </source>
</evidence>
<feature type="domain" description="ABC transporter" evidence="10">
    <location>
        <begin position="35"/>
        <end position="267"/>
    </location>
</feature>
<keyword evidence="4" id="KW-0410">Iron transport</keyword>
<dbReference type="PROSITE" id="PS50893">
    <property type="entry name" value="ABC_TRANSPORTER_2"/>
    <property type="match status" value="1"/>
</dbReference>
<dbReference type="SUPFAM" id="SSF52540">
    <property type="entry name" value="P-loop containing nucleoside triphosphate hydrolases"/>
    <property type="match status" value="1"/>
</dbReference>
<keyword evidence="3" id="KW-1003">Cell membrane</keyword>
<dbReference type="Pfam" id="PF00005">
    <property type="entry name" value="ABC_tran"/>
    <property type="match status" value="1"/>
</dbReference>
<dbReference type="InterPro" id="IPR003593">
    <property type="entry name" value="AAA+_ATPase"/>
</dbReference>
<keyword evidence="6 11" id="KW-0067">ATP-binding</keyword>
<protein>
    <submittedName>
        <fullName evidence="11">ABC transporter ATP-binding protein</fullName>
    </submittedName>
</protein>
<proteinExistence type="inferred from homology"/>
<dbReference type="SMART" id="SM00382">
    <property type="entry name" value="AAA"/>
    <property type="match status" value="1"/>
</dbReference>
<dbReference type="Gene3D" id="3.40.50.300">
    <property type="entry name" value="P-loop containing nucleotide triphosphate hydrolases"/>
    <property type="match status" value="1"/>
</dbReference>
<evidence type="ECO:0000256" key="8">
    <source>
        <dbReference type="ARBA" id="ARBA00023065"/>
    </source>
</evidence>
<keyword evidence="9" id="KW-0472">Membrane</keyword>
<evidence type="ECO:0000256" key="7">
    <source>
        <dbReference type="ARBA" id="ARBA00023004"/>
    </source>
</evidence>
<dbReference type="InterPro" id="IPR017871">
    <property type="entry name" value="ABC_transporter-like_CS"/>
</dbReference>
<reference evidence="11 12" key="1">
    <citation type="submission" date="2024-02" db="EMBL/GenBank/DDBJ databases">
        <title>Roseibium algae sp. nov., isolated from marine alga (Grateloupia sp.), showing potential in myo-inositol conversion.</title>
        <authorList>
            <person name="Wang Y."/>
        </authorList>
    </citation>
    <scope>NUCLEOTIDE SEQUENCE [LARGE SCALE GENOMIC DNA]</scope>
    <source>
        <strain evidence="11 12">H3510</strain>
    </source>
</reference>
<evidence type="ECO:0000256" key="5">
    <source>
        <dbReference type="ARBA" id="ARBA00022741"/>
    </source>
</evidence>
<dbReference type="Proteomes" id="UP001385499">
    <property type="component" value="Unassembled WGS sequence"/>
</dbReference>
<dbReference type="GO" id="GO:0005524">
    <property type="term" value="F:ATP binding"/>
    <property type="evidence" value="ECO:0007669"/>
    <property type="project" value="UniProtKB-KW"/>
</dbReference>
<evidence type="ECO:0000256" key="3">
    <source>
        <dbReference type="ARBA" id="ARBA00022475"/>
    </source>
</evidence>
<dbReference type="Pfam" id="PF08402">
    <property type="entry name" value="TOBE_2"/>
    <property type="match status" value="1"/>
</dbReference>
<dbReference type="SUPFAM" id="SSF50331">
    <property type="entry name" value="MOP-like"/>
    <property type="match status" value="1"/>
</dbReference>
<dbReference type="EMBL" id="JBAKIA010000014">
    <property type="protein sequence ID" value="MEJ8476002.1"/>
    <property type="molecule type" value="Genomic_DNA"/>
</dbReference>
<evidence type="ECO:0000313" key="11">
    <source>
        <dbReference type="EMBL" id="MEJ8476002.1"/>
    </source>
</evidence>
<sequence length="380" mass="40833">MTDMDVQKANKASRNGTDLRWGARGTAGATIAAGLVFENISHSYDGNASVVDLSLGVAPGEVLCLLGHSGCGKTTLMRIAAGVEQQEAGRILINGRVVSGPGVFVPPEKRGVGLMFQDYALFPHMSILDNVMFGLKEMPRNEAFKEGMASLERVGLKGYAEDYPHALSGGEQQRVALARAIAPRPGVLLMDEPFSGLDKRLRDSVREETLTILRETRATCIMVTHDPEEAMRMGDKIGLMRHGRLVQHGTSNELYSAPQDVFAAKFFSEVNEMRGVATEQGVETPIGHIDAHGGPVGTRVDVCIRPHGILPKVAGSTQVTGRIAAKRFVGEVDLLTINVEGYDQSLQSRVRAGSGFEVGMDVGLATDPQDVLIFEAKGTH</sequence>
<dbReference type="InterPro" id="IPR013611">
    <property type="entry name" value="Transp-assoc_OB_typ2"/>
</dbReference>
<dbReference type="InterPro" id="IPR050093">
    <property type="entry name" value="ABC_SmlMolc_Importer"/>
</dbReference>
<organism evidence="11 12">
    <name type="scientific">Roseibium algae</name>
    <dbReference type="NCBI Taxonomy" id="3123038"/>
    <lineage>
        <taxon>Bacteria</taxon>
        <taxon>Pseudomonadati</taxon>
        <taxon>Pseudomonadota</taxon>
        <taxon>Alphaproteobacteria</taxon>
        <taxon>Hyphomicrobiales</taxon>
        <taxon>Stappiaceae</taxon>
        <taxon>Roseibium</taxon>
    </lineage>
</organism>
<dbReference type="InterPro" id="IPR008995">
    <property type="entry name" value="Mo/tungstate-bd_C_term_dom"/>
</dbReference>
<comment type="similarity">
    <text evidence="1">Belongs to the ABC transporter superfamily.</text>
</comment>
<accession>A0ABU8TPA3</accession>
<comment type="caution">
    <text evidence="11">The sequence shown here is derived from an EMBL/GenBank/DDBJ whole genome shotgun (WGS) entry which is preliminary data.</text>
</comment>
<name>A0ABU8TPA3_9HYPH</name>
<evidence type="ECO:0000256" key="6">
    <source>
        <dbReference type="ARBA" id="ARBA00022840"/>
    </source>
</evidence>
<evidence type="ECO:0000256" key="9">
    <source>
        <dbReference type="ARBA" id="ARBA00023136"/>
    </source>
</evidence>
<dbReference type="PANTHER" id="PTHR42781:SF4">
    <property type="entry name" value="SPERMIDINE_PUTRESCINE IMPORT ATP-BINDING PROTEIN POTA"/>
    <property type="match status" value="1"/>
</dbReference>
<keyword evidence="12" id="KW-1185">Reference proteome</keyword>
<dbReference type="InterPro" id="IPR015853">
    <property type="entry name" value="ABC_transpr_FbpC"/>
</dbReference>
<dbReference type="InterPro" id="IPR027417">
    <property type="entry name" value="P-loop_NTPase"/>
</dbReference>
<dbReference type="CDD" id="cd03259">
    <property type="entry name" value="ABC_Carb_Solutes_like"/>
    <property type="match status" value="1"/>
</dbReference>
<evidence type="ECO:0000256" key="2">
    <source>
        <dbReference type="ARBA" id="ARBA00022448"/>
    </source>
</evidence>
<evidence type="ECO:0000313" key="12">
    <source>
        <dbReference type="Proteomes" id="UP001385499"/>
    </source>
</evidence>
<evidence type="ECO:0000256" key="1">
    <source>
        <dbReference type="ARBA" id="ARBA00005417"/>
    </source>
</evidence>
<evidence type="ECO:0000259" key="10">
    <source>
        <dbReference type="PROSITE" id="PS50893"/>
    </source>
</evidence>
<dbReference type="PROSITE" id="PS00211">
    <property type="entry name" value="ABC_TRANSPORTER_1"/>
    <property type="match status" value="1"/>
</dbReference>
<keyword evidence="7" id="KW-0408">Iron</keyword>
<gene>
    <name evidence="11" type="ORF">V6575_18065</name>
</gene>
<dbReference type="InterPro" id="IPR003439">
    <property type="entry name" value="ABC_transporter-like_ATP-bd"/>
</dbReference>
<dbReference type="PANTHER" id="PTHR42781">
    <property type="entry name" value="SPERMIDINE/PUTRESCINE IMPORT ATP-BINDING PROTEIN POTA"/>
    <property type="match status" value="1"/>
</dbReference>